<dbReference type="InterPro" id="IPR005123">
    <property type="entry name" value="Oxoglu/Fe-dep_dioxygenase_dom"/>
</dbReference>
<keyword evidence="9" id="KW-0256">Endoplasmic reticulum</keyword>
<sequence length="1333" mass="150781">MCSDYHLQGRISLIKEFDVKEVLSDGWTPGSFGEQEEEEIDIMESDVASQSAPRKQFVDKRPSEESENKIKSSLHTRFACVGTLRSKQATDLRLLSLKPPQLPSITLLSEGACVLRVALRNFDRFAPRRQAEEYLKRHYVPIRIPTARALVTRYVHDVNWSTYRKCVVTTLVREQTGELLASMAATSKGTTGWARWPGFDPDADVKSGWLSERGARSKTDEFPIVKLTRHHTFQRGAADGPHQAKAQDVLKRKALKVPEVTVSRSNGGISATITNDRRFILISRDFENIFAKRKPYQYLQYCWYKLDRVKQAASAAYTYFLANPKEEDAYKNVVFYREKAKVPDSDFVDLELKPYKEQYILGMLAHNEEDWTNVVEHLEKSLDFFFEVEKRCRANCEGTGEEDLGRKDFVETVADRLLKILDCQLGCEGNLSIIYSEPIEGFLADQFHYLQYSYFKIGKFSEAVEATASYLLLHPNDTVMEKNKKIFINKFQYSEEQFIPRKEIRQYMEQKKKLIKLLEYLKTNYKNVPEDAIYLPSDDSSSDSPAGDATTQEVSEFKAWMERFERLGLHLIADGGDLKRSYRFAADGLLKPDQCEDLLDLVEYVHLDKKGVQTFTLEHARETVLTADEDYEASLRLFMRATEVARHYTQHYYNLSSSLYFKNATIVCWTSIPEPEVEADCVPQEFGSCLPEPVVLGSQVKADQFVSVTYLNTQEESEFYFLSENASFDASLGVKCGRTIGFQYGDRHGVRVPRSGRRCAMVVTYMSQKNPDEMEYIKTLQILHRLDEKRMEAGLSNAKEVLEKLAKTGVKVVKNGSDLLGKERVLADGLATNAECTSLKNMVMSGALIGDGYDHLAKKPSAISPHTPHEMFQGLTIYRAAKLMHMGLVNTFSMKAFLDLSEKSRLFIEKYFNLTKPLYFDFTHLVCRSAIDNTHPRDDLSHPVHADNCVLQPDGTCMKVYPAFIQRDYSGILYLNDDFEGGDFFFAYGNKTEQVSVQPKCGRLVGFNAAEFHGVKAVRKGVRCALAMWFTLNPNFKELAHIHAKKVFRIIQEEREAEEKKLSTDGNSLPQADDASKIAVNDHNDNEDVKIAMAAKEVGNDGGNLGKSGSDEKEGRPNLVSETEALEIKDVASETEIPDVKDVVSETETPESKDVVSETEALEIKDVASETETPEIKDKVSEAEKEDVSEVKNVVSEIEEPDIKNTLSETVSEAEISNVKNVVSETEAPATSNVLETETRGAKDVSETETPGAWEDASETVASDTIDVSFETETIETKDVVSDDERSEYQGYADLDIKHKDTENIANSKILYVNGLQNGYQNDWDKGEERHEL</sequence>
<dbReference type="PROSITE" id="PS51471">
    <property type="entry name" value="FE2OG_OXY"/>
    <property type="match status" value="1"/>
</dbReference>
<evidence type="ECO:0000256" key="10">
    <source>
        <dbReference type="ARBA" id="ARBA00022964"/>
    </source>
</evidence>
<feature type="region of interest" description="Disordered" evidence="15">
    <location>
        <begin position="1132"/>
        <end position="1188"/>
    </location>
</feature>
<evidence type="ECO:0000256" key="1">
    <source>
        <dbReference type="ARBA" id="ARBA00001961"/>
    </source>
</evidence>
<proteinExistence type="inferred from homology"/>
<comment type="similarity">
    <text evidence="3">Belongs to the leprecan family.</text>
</comment>
<evidence type="ECO:0000259" key="16">
    <source>
        <dbReference type="PROSITE" id="PS51471"/>
    </source>
</evidence>
<keyword evidence="5" id="KW-0479">Metal-binding</keyword>
<evidence type="ECO:0000256" key="15">
    <source>
        <dbReference type="SAM" id="MobiDB-lite"/>
    </source>
</evidence>
<evidence type="ECO:0000256" key="4">
    <source>
        <dbReference type="ARBA" id="ARBA00012262"/>
    </source>
</evidence>
<keyword evidence="6" id="KW-0732">Signal</keyword>
<feature type="region of interest" description="Disordered" evidence="15">
    <location>
        <begin position="1059"/>
        <end position="1082"/>
    </location>
</feature>
<dbReference type="GO" id="GO:0005506">
    <property type="term" value="F:iron ion binding"/>
    <property type="evidence" value="ECO:0007669"/>
    <property type="project" value="InterPro"/>
</dbReference>
<keyword evidence="12" id="KW-0408">Iron</keyword>
<dbReference type="GO" id="GO:0005783">
    <property type="term" value="C:endoplasmic reticulum"/>
    <property type="evidence" value="ECO:0007669"/>
    <property type="project" value="TreeGrafter"/>
</dbReference>
<gene>
    <name evidence="17" type="ORF">C0Q70_05204</name>
</gene>
<dbReference type="PANTHER" id="PTHR14049">
    <property type="entry name" value="LEPRECAN 1"/>
    <property type="match status" value="1"/>
</dbReference>
<comment type="cofactor">
    <cofactor evidence="2">
        <name>Fe cation</name>
        <dbReference type="ChEBI" id="CHEBI:24875"/>
    </cofactor>
</comment>
<keyword evidence="11" id="KW-0560">Oxidoreductase</keyword>
<accession>A0A2T7PKL6</accession>
<feature type="repeat" description="TPR" evidence="14">
    <location>
        <begin position="444"/>
        <end position="477"/>
    </location>
</feature>
<dbReference type="STRING" id="400727.A0A2T7PKL6"/>
<evidence type="ECO:0000256" key="6">
    <source>
        <dbReference type="ARBA" id="ARBA00022729"/>
    </source>
</evidence>
<dbReference type="EMBL" id="PZQS01000003">
    <property type="protein sequence ID" value="PVD33942.1"/>
    <property type="molecule type" value="Genomic_DNA"/>
</dbReference>
<evidence type="ECO:0000256" key="9">
    <source>
        <dbReference type="ARBA" id="ARBA00022824"/>
    </source>
</evidence>
<dbReference type="Gene3D" id="2.60.120.620">
    <property type="entry name" value="q2cbj1_9rhob like domain"/>
    <property type="match status" value="1"/>
</dbReference>
<dbReference type="InterPro" id="IPR039575">
    <property type="entry name" value="P3H"/>
</dbReference>
<dbReference type="PANTHER" id="PTHR14049:SF9">
    <property type="entry name" value="PROCOLLAGEN-PROLINE 3-DIOXYGENASE"/>
    <property type="match status" value="1"/>
</dbReference>
<feature type="domain" description="Fe2OG dioxygenase" evidence="16">
    <location>
        <begin position="923"/>
        <end position="1032"/>
    </location>
</feature>
<dbReference type="Proteomes" id="UP000245119">
    <property type="component" value="Linkage Group LG3"/>
</dbReference>
<reference evidence="17 18" key="1">
    <citation type="submission" date="2018-04" db="EMBL/GenBank/DDBJ databases">
        <title>The genome of golden apple snail Pomacea canaliculata provides insight into stress tolerance and invasive adaptation.</title>
        <authorList>
            <person name="Liu C."/>
            <person name="Liu B."/>
            <person name="Ren Y."/>
            <person name="Zhang Y."/>
            <person name="Wang H."/>
            <person name="Li S."/>
            <person name="Jiang F."/>
            <person name="Yin L."/>
            <person name="Zhang G."/>
            <person name="Qian W."/>
            <person name="Fan W."/>
        </authorList>
    </citation>
    <scope>NUCLEOTIDE SEQUENCE [LARGE SCALE GENOMIC DNA]</scope>
    <source>
        <strain evidence="17">SZHN2017</strain>
        <tissue evidence="17">Muscle</tissue>
    </source>
</reference>
<keyword evidence="18" id="KW-1185">Reference proteome</keyword>
<dbReference type="GO" id="GO:0031418">
    <property type="term" value="F:L-ascorbic acid binding"/>
    <property type="evidence" value="ECO:0007669"/>
    <property type="project" value="InterPro"/>
</dbReference>
<evidence type="ECO:0000313" key="18">
    <source>
        <dbReference type="Proteomes" id="UP000245119"/>
    </source>
</evidence>
<feature type="region of interest" description="Disordered" evidence="15">
    <location>
        <begin position="1226"/>
        <end position="1260"/>
    </location>
</feature>
<evidence type="ECO:0000256" key="7">
    <source>
        <dbReference type="ARBA" id="ARBA00022737"/>
    </source>
</evidence>
<organism evidence="17 18">
    <name type="scientific">Pomacea canaliculata</name>
    <name type="common">Golden apple snail</name>
    <dbReference type="NCBI Taxonomy" id="400727"/>
    <lineage>
        <taxon>Eukaryota</taxon>
        <taxon>Metazoa</taxon>
        <taxon>Spiralia</taxon>
        <taxon>Lophotrochozoa</taxon>
        <taxon>Mollusca</taxon>
        <taxon>Gastropoda</taxon>
        <taxon>Caenogastropoda</taxon>
        <taxon>Architaenioglossa</taxon>
        <taxon>Ampullarioidea</taxon>
        <taxon>Ampullariidae</taxon>
        <taxon>Pomacea</taxon>
    </lineage>
</organism>
<evidence type="ECO:0000256" key="12">
    <source>
        <dbReference type="ARBA" id="ARBA00023004"/>
    </source>
</evidence>
<feature type="compositionally biased region" description="Polar residues" evidence="15">
    <location>
        <begin position="1226"/>
        <end position="1236"/>
    </location>
</feature>
<evidence type="ECO:0000256" key="11">
    <source>
        <dbReference type="ARBA" id="ARBA00023002"/>
    </source>
</evidence>
<dbReference type="InterPro" id="IPR019734">
    <property type="entry name" value="TPR_rpt"/>
</dbReference>
<dbReference type="OrthoDB" id="8517835at2759"/>
<dbReference type="InterPro" id="IPR056585">
    <property type="entry name" value="Leprecan_dom"/>
</dbReference>
<dbReference type="InterPro" id="IPR006620">
    <property type="entry name" value="Pro_4_hyd_alph"/>
</dbReference>
<evidence type="ECO:0000256" key="14">
    <source>
        <dbReference type="PROSITE-ProRule" id="PRU00339"/>
    </source>
</evidence>
<dbReference type="PROSITE" id="PS50005">
    <property type="entry name" value="TPR"/>
    <property type="match status" value="1"/>
</dbReference>
<keyword evidence="13" id="KW-0325">Glycoprotein</keyword>
<dbReference type="InterPro" id="IPR011990">
    <property type="entry name" value="TPR-like_helical_dom_sf"/>
</dbReference>
<feature type="compositionally biased region" description="Basic and acidic residues" evidence="15">
    <location>
        <begin position="56"/>
        <end position="68"/>
    </location>
</feature>
<dbReference type="InterPro" id="IPR044862">
    <property type="entry name" value="Pro_4_hyd_alph_FE2OG_OXY"/>
</dbReference>
<dbReference type="EC" id="1.14.11.7" evidence="4"/>
<feature type="region of interest" description="Disordered" evidence="15">
    <location>
        <begin position="1097"/>
        <end position="1119"/>
    </location>
</feature>
<dbReference type="GO" id="GO:0019797">
    <property type="term" value="F:procollagen-proline 3-dioxygenase activity"/>
    <property type="evidence" value="ECO:0007669"/>
    <property type="project" value="UniProtKB-EC"/>
</dbReference>
<dbReference type="Pfam" id="PF23557">
    <property type="entry name" value="TPR_leprecan"/>
    <property type="match status" value="1"/>
</dbReference>
<comment type="caution">
    <text evidence="17">The sequence shown here is derived from an EMBL/GenBank/DDBJ whole genome shotgun (WGS) entry which is preliminary data.</text>
</comment>
<dbReference type="SMART" id="SM00702">
    <property type="entry name" value="P4Hc"/>
    <property type="match status" value="1"/>
</dbReference>
<protein>
    <recommendedName>
        <fullName evidence="4">procollagen-proline 3-dioxygenase</fullName>
        <ecNumber evidence="4">1.14.11.7</ecNumber>
    </recommendedName>
</protein>
<feature type="region of interest" description="Disordered" evidence="15">
    <location>
        <begin position="44"/>
        <end position="68"/>
    </location>
</feature>
<evidence type="ECO:0000313" key="17">
    <source>
        <dbReference type="EMBL" id="PVD33942.1"/>
    </source>
</evidence>
<evidence type="ECO:0000256" key="13">
    <source>
        <dbReference type="ARBA" id="ARBA00023180"/>
    </source>
</evidence>
<comment type="cofactor">
    <cofactor evidence="1">
        <name>L-ascorbate</name>
        <dbReference type="ChEBI" id="CHEBI:38290"/>
    </cofactor>
</comment>
<keyword evidence="10" id="KW-0223">Dioxygenase</keyword>
<evidence type="ECO:0000256" key="5">
    <source>
        <dbReference type="ARBA" id="ARBA00022723"/>
    </source>
</evidence>
<evidence type="ECO:0000256" key="8">
    <source>
        <dbReference type="ARBA" id="ARBA00022803"/>
    </source>
</evidence>
<evidence type="ECO:0000256" key="3">
    <source>
        <dbReference type="ARBA" id="ARBA00006487"/>
    </source>
</evidence>
<keyword evidence="8 14" id="KW-0802">TPR repeat</keyword>
<dbReference type="GO" id="GO:0032963">
    <property type="term" value="P:collagen metabolic process"/>
    <property type="evidence" value="ECO:0007669"/>
    <property type="project" value="InterPro"/>
</dbReference>
<name>A0A2T7PKL6_POMCA</name>
<dbReference type="Gene3D" id="1.25.40.10">
    <property type="entry name" value="Tetratricopeptide repeat domain"/>
    <property type="match status" value="1"/>
</dbReference>
<keyword evidence="7" id="KW-0677">Repeat</keyword>
<evidence type="ECO:0000256" key="2">
    <source>
        <dbReference type="ARBA" id="ARBA00001962"/>
    </source>
</evidence>
<dbReference type="Pfam" id="PF13640">
    <property type="entry name" value="2OG-FeII_Oxy_3"/>
    <property type="match status" value="1"/>
</dbReference>
<feature type="compositionally biased region" description="Basic and acidic residues" evidence="15">
    <location>
        <begin position="1237"/>
        <end position="1246"/>
    </location>
</feature>